<dbReference type="InterPro" id="IPR002035">
    <property type="entry name" value="VWF_A"/>
</dbReference>
<sequence>MSTASNLPRAAEPFIAFAQALRANGFAVAPEQTQDFIAGVGLLGPRGMQDIHRAAVATLAPPPERRDEFDALFRMVFLGQTIAAAAQAGDEDEVQAYDAREGGAEPPEAEEPEESGGEASGAEILSRRAFGEREDAAALVRLRRSAPAALPRRRSRRRVTTKSSGQPDLRRALRQAVRRDGELLQLPTRERALRQRRLLLLIDVSGSMKAETEGAMRFAHALMRAAERYEAFTIGTRLTRVTPALRHRNPDQALANAAGLVADWDGGTRIGDALQAFLAVPRFAGFARGALVIVVSDGLERGDPAALNEAIARLRRLAWKIQWLTPLATSGTAFVPRTEAMEGIAPHVTRFGSAAGIAAMCEEVLQFAGRAA</sequence>
<feature type="region of interest" description="Disordered" evidence="1">
    <location>
        <begin position="148"/>
        <end position="170"/>
    </location>
</feature>
<dbReference type="CDD" id="cd00198">
    <property type="entry name" value="vWFA"/>
    <property type="match status" value="1"/>
</dbReference>
<dbReference type="SUPFAM" id="SSF53300">
    <property type="entry name" value="vWA-like"/>
    <property type="match status" value="1"/>
</dbReference>
<evidence type="ECO:0000313" key="3">
    <source>
        <dbReference type="EMBL" id="MCT8973869.1"/>
    </source>
</evidence>
<dbReference type="PIRSF" id="PIRSF010256">
    <property type="entry name" value="CoxE_vWa"/>
    <property type="match status" value="1"/>
</dbReference>
<gene>
    <name evidence="3" type="ORF">MUB46_18540</name>
</gene>
<accession>A0AAW5R212</accession>
<organism evidence="3 4">
    <name type="scientific">Microbaculum marinisediminis</name>
    <dbReference type="NCBI Taxonomy" id="2931392"/>
    <lineage>
        <taxon>Bacteria</taxon>
        <taxon>Pseudomonadati</taxon>
        <taxon>Pseudomonadota</taxon>
        <taxon>Alphaproteobacteria</taxon>
        <taxon>Hyphomicrobiales</taxon>
        <taxon>Tepidamorphaceae</taxon>
        <taxon>Microbaculum</taxon>
    </lineage>
</organism>
<feature type="domain" description="VWFA" evidence="2">
    <location>
        <begin position="195"/>
        <end position="353"/>
    </location>
</feature>
<dbReference type="AlphaFoldDB" id="A0AAW5R212"/>
<dbReference type="EMBL" id="JALIDZ010000009">
    <property type="protein sequence ID" value="MCT8973869.1"/>
    <property type="molecule type" value="Genomic_DNA"/>
</dbReference>
<comment type="caution">
    <text evidence="3">The sequence shown here is derived from an EMBL/GenBank/DDBJ whole genome shotgun (WGS) entry which is preliminary data.</text>
</comment>
<evidence type="ECO:0000256" key="1">
    <source>
        <dbReference type="SAM" id="MobiDB-lite"/>
    </source>
</evidence>
<dbReference type="Proteomes" id="UP001320898">
    <property type="component" value="Unassembled WGS sequence"/>
</dbReference>
<dbReference type="Pfam" id="PF05762">
    <property type="entry name" value="VWA_CoxE"/>
    <property type="match status" value="1"/>
</dbReference>
<dbReference type="Gene3D" id="3.40.50.410">
    <property type="entry name" value="von Willebrand factor, type A domain"/>
    <property type="match status" value="1"/>
</dbReference>
<evidence type="ECO:0000259" key="2">
    <source>
        <dbReference type="SMART" id="SM00327"/>
    </source>
</evidence>
<dbReference type="InterPro" id="IPR036465">
    <property type="entry name" value="vWFA_dom_sf"/>
</dbReference>
<protein>
    <submittedName>
        <fullName evidence="3">VWA domain-containing protein</fullName>
    </submittedName>
</protein>
<feature type="region of interest" description="Disordered" evidence="1">
    <location>
        <begin position="87"/>
        <end position="127"/>
    </location>
</feature>
<dbReference type="SMART" id="SM00327">
    <property type="entry name" value="VWA"/>
    <property type="match status" value="1"/>
</dbReference>
<dbReference type="InterPro" id="IPR008912">
    <property type="entry name" value="Uncharacterised_CoxE"/>
</dbReference>
<proteinExistence type="predicted"/>
<dbReference type="InterPro" id="IPR011195">
    <property type="entry name" value="UCP010256"/>
</dbReference>
<dbReference type="PANTHER" id="PTHR39338:SF6">
    <property type="entry name" value="BLL5662 PROTEIN"/>
    <property type="match status" value="1"/>
</dbReference>
<dbReference type="RefSeq" id="WP_261617451.1">
    <property type="nucleotide sequence ID" value="NZ_JALIDZ010000009.1"/>
</dbReference>
<feature type="compositionally biased region" description="Basic residues" evidence="1">
    <location>
        <begin position="151"/>
        <end position="160"/>
    </location>
</feature>
<reference evidence="3 4" key="1">
    <citation type="submission" date="2022-04" db="EMBL/GenBank/DDBJ databases">
        <authorList>
            <person name="Ye Y.-Q."/>
            <person name="Du Z.-J."/>
        </authorList>
    </citation>
    <scope>NUCLEOTIDE SEQUENCE [LARGE SCALE GENOMIC DNA]</scope>
    <source>
        <strain evidence="3 4">A6E488</strain>
    </source>
</reference>
<feature type="compositionally biased region" description="Acidic residues" evidence="1">
    <location>
        <begin position="107"/>
        <end position="116"/>
    </location>
</feature>
<name>A0AAW5R212_9HYPH</name>
<dbReference type="PANTHER" id="PTHR39338">
    <property type="entry name" value="BLL5662 PROTEIN-RELATED"/>
    <property type="match status" value="1"/>
</dbReference>
<evidence type="ECO:0000313" key="4">
    <source>
        <dbReference type="Proteomes" id="UP001320898"/>
    </source>
</evidence>
<keyword evidence="4" id="KW-1185">Reference proteome</keyword>